<gene>
    <name evidence="4" type="ORF">GUY60_24430</name>
</gene>
<name>A0A964UUM4_9ACTN</name>
<dbReference type="AlphaFoldDB" id="A0A964UUM4"/>
<dbReference type="EMBL" id="JAAAHS010000225">
    <property type="protein sequence ID" value="NBE54508.1"/>
    <property type="molecule type" value="Genomic_DNA"/>
</dbReference>
<comment type="caution">
    <text evidence="4">The sequence shown here is derived from an EMBL/GenBank/DDBJ whole genome shotgun (WGS) entry which is preliminary data.</text>
</comment>
<dbReference type="OrthoDB" id="3212949at2"/>
<reference evidence="4" key="1">
    <citation type="submission" date="2020-01" db="EMBL/GenBank/DDBJ databases">
        <title>Whole-genome analyses of novel actinobacteria.</title>
        <authorList>
            <person name="Sahin N."/>
        </authorList>
    </citation>
    <scope>NUCLEOTIDE SEQUENCE</scope>
    <source>
        <strain evidence="4">YC537</strain>
    </source>
</reference>
<protein>
    <submittedName>
        <fullName evidence="4">Peptidase</fullName>
    </submittedName>
</protein>
<feature type="transmembrane region" description="Helical" evidence="2">
    <location>
        <begin position="326"/>
        <end position="343"/>
    </location>
</feature>
<keyword evidence="3" id="KW-0732">Signal</keyword>
<sequence length="357" mass="37669">MRHGFPRTLTGLSTAAVLAALSPTSAPGPATAATPERAVSASSASAASFAQPDPGLLGIRLLDAPVVRRDDPRALTYIVDHLEPGTTIERHVEISNKTPLTREVKLYPAAATITENRFTFAEGQQQNALTGWTTIQPGHRKMGPYERFTATVRIKVPVTAKPGERYAVLWAESASQPKSGDNIGIISRAGIRTYLDVANGGEYSDFRVDKVSAALSKKGRPQVVARVQNTGKRAVDLEGKLDLEDGPGALKAGPYHVTPGTTLPPGGRGTVTVNVGRGLPAGPWTGRLQLRSGEVRHSVTAKLTFPQAPGTTVSAQLLKAAGNSTWYLAAGGAAVLLVLAVLLRRRSRRRGRTGAAS</sequence>
<feature type="signal peptide" evidence="3">
    <location>
        <begin position="1"/>
        <end position="32"/>
    </location>
</feature>
<evidence type="ECO:0000256" key="3">
    <source>
        <dbReference type="SAM" id="SignalP"/>
    </source>
</evidence>
<keyword evidence="5" id="KW-1185">Reference proteome</keyword>
<feature type="region of interest" description="Disordered" evidence="1">
    <location>
        <begin position="248"/>
        <end position="267"/>
    </location>
</feature>
<proteinExistence type="predicted"/>
<feature type="chain" id="PRO_5036707663" evidence="3">
    <location>
        <begin position="33"/>
        <end position="357"/>
    </location>
</feature>
<feature type="compositionally biased region" description="Low complexity" evidence="1">
    <location>
        <begin position="257"/>
        <end position="267"/>
    </location>
</feature>
<dbReference type="RefSeq" id="WP_161701370.1">
    <property type="nucleotide sequence ID" value="NZ_JAAAHS010000225.1"/>
</dbReference>
<evidence type="ECO:0000256" key="2">
    <source>
        <dbReference type="SAM" id="Phobius"/>
    </source>
</evidence>
<keyword evidence="2" id="KW-0472">Membrane</keyword>
<keyword evidence="2" id="KW-1133">Transmembrane helix</keyword>
<keyword evidence="2" id="KW-0812">Transmembrane</keyword>
<accession>A0A964UUM4</accession>
<organism evidence="4 5">
    <name type="scientific">Streptomyces boluensis</name>
    <dbReference type="NCBI Taxonomy" id="1775135"/>
    <lineage>
        <taxon>Bacteria</taxon>
        <taxon>Bacillati</taxon>
        <taxon>Actinomycetota</taxon>
        <taxon>Actinomycetes</taxon>
        <taxon>Kitasatosporales</taxon>
        <taxon>Streptomycetaceae</taxon>
        <taxon>Streptomyces</taxon>
    </lineage>
</organism>
<evidence type="ECO:0000256" key="1">
    <source>
        <dbReference type="SAM" id="MobiDB-lite"/>
    </source>
</evidence>
<dbReference type="Proteomes" id="UP000598297">
    <property type="component" value="Unassembled WGS sequence"/>
</dbReference>
<evidence type="ECO:0000313" key="4">
    <source>
        <dbReference type="EMBL" id="NBE54508.1"/>
    </source>
</evidence>
<evidence type="ECO:0000313" key="5">
    <source>
        <dbReference type="Proteomes" id="UP000598297"/>
    </source>
</evidence>